<accession>A0ABD1VVA4</accession>
<reference evidence="2" key="1">
    <citation type="submission" date="2024-07" db="EMBL/GenBank/DDBJ databases">
        <title>Two chromosome-level genome assemblies of Korean endemic species Abeliophyllum distichum and Forsythia ovata (Oleaceae).</title>
        <authorList>
            <person name="Jang H."/>
        </authorList>
    </citation>
    <scope>NUCLEOTIDE SEQUENCE [LARGE SCALE GENOMIC DNA]</scope>
</reference>
<sequence length="104" mass="11222">MFSGALPPISPSLEPCLIEHPLWGVEGVVVVMFHLCHSTSMDCISHGGLGLKERNYLGLSGYFLVGNSSVSNVFEKNKNNLNLNATKLRLGLPGSQNPIAIFIL</sequence>
<dbReference type="Proteomes" id="UP001604336">
    <property type="component" value="Unassembled WGS sequence"/>
</dbReference>
<evidence type="ECO:0000313" key="1">
    <source>
        <dbReference type="EMBL" id="KAL2541161.1"/>
    </source>
</evidence>
<dbReference type="AlphaFoldDB" id="A0ABD1VVA4"/>
<comment type="caution">
    <text evidence="1">The sequence shown here is derived from an EMBL/GenBank/DDBJ whole genome shotgun (WGS) entry which is preliminary data.</text>
</comment>
<keyword evidence="2" id="KW-1185">Reference proteome</keyword>
<organism evidence="1 2">
    <name type="scientific">Abeliophyllum distichum</name>
    <dbReference type="NCBI Taxonomy" id="126358"/>
    <lineage>
        <taxon>Eukaryota</taxon>
        <taxon>Viridiplantae</taxon>
        <taxon>Streptophyta</taxon>
        <taxon>Embryophyta</taxon>
        <taxon>Tracheophyta</taxon>
        <taxon>Spermatophyta</taxon>
        <taxon>Magnoliopsida</taxon>
        <taxon>eudicotyledons</taxon>
        <taxon>Gunneridae</taxon>
        <taxon>Pentapetalae</taxon>
        <taxon>asterids</taxon>
        <taxon>lamiids</taxon>
        <taxon>Lamiales</taxon>
        <taxon>Oleaceae</taxon>
        <taxon>Forsythieae</taxon>
        <taxon>Abeliophyllum</taxon>
    </lineage>
</organism>
<proteinExistence type="predicted"/>
<name>A0ABD1VVA4_9LAMI</name>
<gene>
    <name evidence="1" type="ORF">Adt_02139</name>
</gene>
<dbReference type="EMBL" id="JBFOLK010000001">
    <property type="protein sequence ID" value="KAL2541161.1"/>
    <property type="molecule type" value="Genomic_DNA"/>
</dbReference>
<protein>
    <submittedName>
        <fullName evidence="1">Auxin-responsive protein IAA9</fullName>
    </submittedName>
</protein>
<evidence type="ECO:0000313" key="2">
    <source>
        <dbReference type="Proteomes" id="UP001604336"/>
    </source>
</evidence>